<keyword evidence="1" id="KW-0732">Signal</keyword>
<feature type="chain" id="PRO_5012813501" evidence="1">
    <location>
        <begin position="16"/>
        <end position="352"/>
    </location>
</feature>
<dbReference type="KEGG" id="ccx:COCOR_07060"/>
<evidence type="ECO:0000256" key="1">
    <source>
        <dbReference type="SAM" id="SignalP"/>
    </source>
</evidence>
<name>H8MH27_CORCM</name>
<dbReference type="OrthoDB" id="5490842at2"/>
<gene>
    <name evidence="2" type="ordered locus">COCOR_07060</name>
</gene>
<dbReference type="Proteomes" id="UP000007587">
    <property type="component" value="Chromosome"/>
</dbReference>
<dbReference type="EMBL" id="CP003389">
    <property type="protein sequence ID" value="AFE07300.1"/>
    <property type="molecule type" value="Genomic_DNA"/>
</dbReference>
<protein>
    <submittedName>
        <fullName evidence="2">Putative lipoprotein</fullName>
    </submittedName>
</protein>
<accession>H8MH27</accession>
<keyword evidence="3" id="KW-1185">Reference proteome</keyword>
<dbReference type="STRING" id="1144275.COCOR_07060"/>
<dbReference type="InParanoid" id="H8MH27"/>
<dbReference type="RefSeq" id="WP_014399843.1">
    <property type="nucleotide sequence ID" value="NC_017030.1"/>
</dbReference>
<feature type="signal peptide" evidence="1">
    <location>
        <begin position="1"/>
        <end position="15"/>
    </location>
</feature>
<keyword evidence="2" id="KW-0449">Lipoprotein</keyword>
<dbReference type="HOGENOM" id="CLU_786897_0_0_7"/>
<dbReference type="eggNOG" id="COG5479">
    <property type="taxonomic scope" value="Bacteria"/>
</dbReference>
<evidence type="ECO:0000313" key="2">
    <source>
        <dbReference type="EMBL" id="AFE07300.1"/>
    </source>
</evidence>
<reference evidence="3" key="2">
    <citation type="submission" date="2012-03" db="EMBL/GenBank/DDBJ databases">
        <title>Genome sequence of the fruiting myxobacterium Corallococcus coralloides DSM 2259.</title>
        <authorList>
            <person name="Huntley S."/>
            <person name="Zhang Y."/>
            <person name="Treuner-Lange A."/>
            <person name="Sensen C.W."/>
            <person name="Sogaard-Andersen L."/>
        </authorList>
    </citation>
    <scope>NUCLEOTIDE SEQUENCE [LARGE SCALE GENOMIC DNA]</scope>
    <source>
        <strain evidence="3">ATCC 25202 / DSM 2259 / NBRC 100086 / M2</strain>
    </source>
</reference>
<dbReference type="AlphaFoldDB" id="H8MH27"/>
<proteinExistence type="predicted"/>
<reference evidence="2 3" key="1">
    <citation type="journal article" date="2012" name="J. Bacteriol.">
        <title>Complete Genome Sequence of the Fruiting Myxobacterium Corallococcus coralloides DSM 2259.</title>
        <authorList>
            <person name="Huntley S."/>
            <person name="Zhang Y."/>
            <person name="Treuner-Lange A."/>
            <person name="Kneip S."/>
            <person name="Sensen C.W."/>
            <person name="Sogaard-Andersen L."/>
        </authorList>
    </citation>
    <scope>NUCLEOTIDE SEQUENCE [LARGE SCALE GENOMIC DNA]</scope>
    <source>
        <strain evidence="3">ATCC 25202 / DSM 2259 / NBRC 100086 / M2</strain>
    </source>
</reference>
<organism evidence="2 3">
    <name type="scientific">Corallococcus coralloides (strain ATCC 25202 / DSM 2259 / NBRC 100086 / M2)</name>
    <name type="common">Myxococcus coralloides</name>
    <dbReference type="NCBI Taxonomy" id="1144275"/>
    <lineage>
        <taxon>Bacteria</taxon>
        <taxon>Pseudomonadati</taxon>
        <taxon>Myxococcota</taxon>
        <taxon>Myxococcia</taxon>
        <taxon>Myxococcales</taxon>
        <taxon>Cystobacterineae</taxon>
        <taxon>Myxococcaceae</taxon>
        <taxon>Corallococcus</taxon>
    </lineage>
</organism>
<sequence length="352" mass="36924">MKLHLCVLLVPALLAAGCGPLDETPEPVPELVIDELTGQVLQEATTKYDMHRLLEDSDVTGGTGITPAQVQAFLQQQGSYLAGYTDPAYGKTAATLIVERSRASNISPLYMLARIQGESSLIQSGTSTNLSKATGCGCPDGSGCDAQYVGFGKQVECAAKKMRGYLTDLEAGRATISGWKTGVTKSTSDPCSVKPVNHATAALYTYTPWVGAYAIQCGRTTVGGSSLMASIYNRYKTAYPWTLDSAQGCYSGTVDATVPEGSCVQSSSDALWRQCSQGVFIGGTTAKPSNCNVSFPYCVSTRLGRGVPVRTCVQVSSTLWQQCGAEGVWRDAPGAGSTGVGPMGTCYAAYAL</sequence>
<evidence type="ECO:0000313" key="3">
    <source>
        <dbReference type="Proteomes" id="UP000007587"/>
    </source>
</evidence>
<dbReference type="PROSITE" id="PS51257">
    <property type="entry name" value="PROKAR_LIPOPROTEIN"/>
    <property type="match status" value="1"/>
</dbReference>